<dbReference type="EMBL" id="QGKV02001556">
    <property type="protein sequence ID" value="KAF3518590.1"/>
    <property type="molecule type" value="Genomic_DNA"/>
</dbReference>
<organism evidence="1 2">
    <name type="scientific">Brassica cretica</name>
    <name type="common">Mustard</name>
    <dbReference type="NCBI Taxonomy" id="69181"/>
    <lineage>
        <taxon>Eukaryota</taxon>
        <taxon>Viridiplantae</taxon>
        <taxon>Streptophyta</taxon>
        <taxon>Embryophyta</taxon>
        <taxon>Tracheophyta</taxon>
        <taxon>Spermatophyta</taxon>
        <taxon>Magnoliopsida</taxon>
        <taxon>eudicotyledons</taxon>
        <taxon>Gunneridae</taxon>
        <taxon>Pentapetalae</taxon>
        <taxon>rosids</taxon>
        <taxon>malvids</taxon>
        <taxon>Brassicales</taxon>
        <taxon>Brassicaceae</taxon>
        <taxon>Brassiceae</taxon>
        <taxon>Brassica</taxon>
    </lineage>
</organism>
<accession>A0ABQ7AWP3</accession>
<comment type="caution">
    <text evidence="1">The sequence shown here is derived from an EMBL/GenBank/DDBJ whole genome shotgun (WGS) entry which is preliminary data.</text>
</comment>
<name>A0ABQ7AWP3_BRACR</name>
<keyword evidence="2" id="KW-1185">Reference proteome</keyword>
<evidence type="ECO:0000313" key="1">
    <source>
        <dbReference type="EMBL" id="KAF3518590.1"/>
    </source>
</evidence>
<evidence type="ECO:0008006" key="3">
    <source>
        <dbReference type="Google" id="ProtNLM"/>
    </source>
</evidence>
<protein>
    <recommendedName>
        <fullName evidence="3">FH2 domain-containing protein</fullName>
    </recommendedName>
</protein>
<gene>
    <name evidence="1" type="ORF">DY000_02060262</name>
</gene>
<sequence>MLKVQKNYGTLSKVCTSILHISMIFEVNKELSNLQQGEKEFKDVFGHFRGLLAELEMLRRPTYDVGEMNERSEQYQVVCFSS</sequence>
<dbReference type="Proteomes" id="UP000266723">
    <property type="component" value="Unassembled WGS sequence"/>
</dbReference>
<reference evidence="1 2" key="1">
    <citation type="journal article" date="2020" name="BMC Genomics">
        <title>Intraspecific diversification of the crop wild relative Brassica cretica Lam. using demographic model selection.</title>
        <authorList>
            <person name="Kioukis A."/>
            <person name="Michalopoulou V.A."/>
            <person name="Briers L."/>
            <person name="Pirintsos S."/>
            <person name="Studholme D.J."/>
            <person name="Pavlidis P."/>
            <person name="Sarris P.F."/>
        </authorList>
    </citation>
    <scope>NUCLEOTIDE SEQUENCE [LARGE SCALE GENOMIC DNA]</scope>
    <source>
        <strain evidence="2">cv. PFS-1207/04</strain>
    </source>
</reference>
<proteinExistence type="predicted"/>
<evidence type="ECO:0000313" key="2">
    <source>
        <dbReference type="Proteomes" id="UP000266723"/>
    </source>
</evidence>